<dbReference type="AlphaFoldDB" id="A0AAW8GFQ4"/>
<accession>A0AAW8GFQ4</accession>
<sequence length="93" mass="9396">MGSRLRGNDGRGFVAALIGRESANGKPRLMTGNPRAGDASANAKPGIATPQGAACTQYRLDEAMPEASSAVNSILAGSVLPRLPCLAGSSSVR</sequence>
<comment type="caution">
    <text evidence="2">The sequence shown here is derived from an EMBL/GenBank/DDBJ whole genome shotgun (WGS) entry which is preliminary data.</text>
</comment>
<name>A0AAW8GFQ4_9GAMM</name>
<evidence type="ECO:0000256" key="1">
    <source>
        <dbReference type="SAM" id="MobiDB-lite"/>
    </source>
</evidence>
<evidence type="ECO:0000313" key="3">
    <source>
        <dbReference type="Proteomes" id="UP001234354"/>
    </source>
</evidence>
<dbReference type="EMBL" id="JAUTBB010000001">
    <property type="protein sequence ID" value="MDQ1121274.1"/>
    <property type="molecule type" value="Genomic_DNA"/>
</dbReference>
<feature type="region of interest" description="Disordered" evidence="1">
    <location>
        <begin position="24"/>
        <end position="48"/>
    </location>
</feature>
<proteinExistence type="predicted"/>
<reference evidence="2" key="1">
    <citation type="submission" date="2023-07" db="EMBL/GenBank/DDBJ databases">
        <title>Functional and genomic diversity of the sorghum phyllosphere microbiome.</title>
        <authorList>
            <person name="Shade A."/>
        </authorList>
    </citation>
    <scope>NUCLEOTIDE SEQUENCE</scope>
    <source>
        <strain evidence="2">SORGH_AS_0908</strain>
    </source>
</reference>
<protein>
    <submittedName>
        <fullName evidence="2">Uncharacterized protein</fullName>
    </submittedName>
</protein>
<evidence type="ECO:0000313" key="2">
    <source>
        <dbReference type="EMBL" id="MDQ1121274.1"/>
    </source>
</evidence>
<dbReference type="Proteomes" id="UP001234354">
    <property type="component" value="Unassembled WGS sequence"/>
</dbReference>
<organism evidence="2 3">
    <name type="scientific">Pseudoxanthomonas winnipegensis</name>
    <dbReference type="NCBI Taxonomy" id="2480810"/>
    <lineage>
        <taxon>Bacteria</taxon>
        <taxon>Pseudomonadati</taxon>
        <taxon>Pseudomonadota</taxon>
        <taxon>Gammaproteobacteria</taxon>
        <taxon>Lysobacterales</taxon>
        <taxon>Lysobacteraceae</taxon>
        <taxon>Pseudoxanthomonas</taxon>
    </lineage>
</organism>
<gene>
    <name evidence="2" type="ORF">QE383_003582</name>
</gene>